<dbReference type="Gene3D" id="3.40.50.720">
    <property type="entry name" value="NAD(P)-binding Rossmann-like Domain"/>
    <property type="match status" value="1"/>
</dbReference>
<accession>A0A6J5EI57</accession>
<keyword evidence="7 12" id="KW-0560">Oxidoreductase</keyword>
<feature type="domain" description="DXP reductoisomerase C-terminal" evidence="15">
    <location>
        <begin position="264"/>
        <end position="380"/>
    </location>
</feature>
<evidence type="ECO:0000313" key="16">
    <source>
        <dbReference type="EMBL" id="CAB3764922.1"/>
    </source>
</evidence>
<dbReference type="InterPro" id="IPR013644">
    <property type="entry name" value="DXP_reductoisomerase_C"/>
</dbReference>
<keyword evidence="12" id="KW-0460">Magnesium</keyword>
<dbReference type="GO" id="GO:0070402">
    <property type="term" value="F:NADPH binding"/>
    <property type="evidence" value="ECO:0007669"/>
    <property type="project" value="InterPro"/>
</dbReference>
<dbReference type="InterPro" id="IPR013512">
    <property type="entry name" value="DXP_reductoisomerase_N"/>
</dbReference>
<feature type="binding site" evidence="12">
    <location>
        <position position="39"/>
    </location>
    <ligand>
        <name>NADPH</name>
        <dbReference type="ChEBI" id="CHEBI:57783"/>
    </ligand>
</feature>
<feature type="binding site" evidence="12">
    <location>
        <position position="153"/>
    </location>
    <ligand>
        <name>Mn(2+)</name>
        <dbReference type="ChEBI" id="CHEBI:29035"/>
    </ligand>
</feature>
<dbReference type="InterPro" id="IPR026877">
    <property type="entry name" value="DXPR_C"/>
</dbReference>
<dbReference type="Proteomes" id="UP000494329">
    <property type="component" value="Unassembled WGS sequence"/>
</dbReference>
<comment type="cofactor">
    <cofactor evidence="12">
        <name>Mg(2+)</name>
        <dbReference type="ChEBI" id="CHEBI:18420"/>
    </cofactor>
    <cofactor evidence="12">
        <name>Mn(2+)</name>
        <dbReference type="ChEBI" id="CHEBI:29035"/>
    </cofactor>
</comment>
<keyword evidence="6 12" id="KW-0521">NADP</keyword>
<dbReference type="Gene3D" id="1.10.1740.10">
    <property type="match status" value="1"/>
</dbReference>
<dbReference type="GO" id="GO:0016853">
    <property type="term" value="F:isomerase activity"/>
    <property type="evidence" value="ECO:0007669"/>
    <property type="project" value="UniProtKB-KW"/>
</dbReference>
<protein>
    <recommendedName>
        <fullName evidence="11 12">1-deoxy-D-xylulose 5-phosphate reductoisomerase</fullName>
        <shortName evidence="12">DXP reductoisomerase</shortName>
        <ecNumber evidence="4 12">1.1.1.267</ecNumber>
    </recommendedName>
    <alternativeName>
        <fullName evidence="12">1-deoxyxylulose-5-phosphate reductoisomerase</fullName>
    </alternativeName>
    <alternativeName>
        <fullName evidence="12">2-C-methyl-D-erythritol 4-phosphate synthase</fullName>
    </alternativeName>
</protein>
<name>A0A6J5EI57_9BURK</name>
<evidence type="ECO:0000256" key="8">
    <source>
        <dbReference type="ARBA" id="ARBA00023211"/>
    </source>
</evidence>
<dbReference type="GO" id="GO:0030604">
    <property type="term" value="F:1-deoxy-D-xylulose-5-phosphate reductoisomerase activity"/>
    <property type="evidence" value="ECO:0007669"/>
    <property type="project" value="UniProtKB-UniRule"/>
</dbReference>
<dbReference type="InterPro" id="IPR036291">
    <property type="entry name" value="NAD(P)-bd_dom_sf"/>
</dbReference>
<dbReference type="FunFam" id="1.10.1740.10:FF:000004">
    <property type="entry name" value="1-deoxy-D-xylulose 5-phosphate reductoisomerase"/>
    <property type="match status" value="1"/>
</dbReference>
<feature type="binding site" evidence="12">
    <location>
        <position position="220"/>
    </location>
    <ligand>
        <name>1-deoxy-D-xylulose 5-phosphate</name>
        <dbReference type="ChEBI" id="CHEBI:57792"/>
    </ligand>
</feature>
<keyword evidence="5 12" id="KW-0479">Metal-binding</keyword>
<dbReference type="SUPFAM" id="SSF69055">
    <property type="entry name" value="1-deoxy-D-xylulose-5-phosphate reductoisomerase, C-terminal domain"/>
    <property type="match status" value="1"/>
</dbReference>
<dbReference type="SUPFAM" id="SSF55347">
    <property type="entry name" value="Glyceraldehyde-3-phosphate dehydrogenase-like, C-terminal domain"/>
    <property type="match status" value="1"/>
</dbReference>
<feature type="binding site" evidence="12">
    <location>
        <position position="11"/>
    </location>
    <ligand>
        <name>NADPH</name>
        <dbReference type="ChEBI" id="CHEBI:57783"/>
    </ligand>
</feature>
<feature type="binding site" evidence="12">
    <location>
        <position position="215"/>
    </location>
    <ligand>
        <name>1-deoxy-D-xylulose 5-phosphate</name>
        <dbReference type="ChEBI" id="CHEBI:57792"/>
    </ligand>
</feature>
<feature type="binding site" evidence="12">
    <location>
        <position position="12"/>
    </location>
    <ligand>
        <name>NADPH</name>
        <dbReference type="ChEBI" id="CHEBI:57783"/>
    </ligand>
</feature>
<feature type="binding site" evidence="12">
    <location>
        <position position="125"/>
    </location>
    <ligand>
        <name>NADPH</name>
        <dbReference type="ChEBI" id="CHEBI:57783"/>
    </ligand>
</feature>
<dbReference type="GO" id="GO:0030145">
    <property type="term" value="F:manganese ion binding"/>
    <property type="evidence" value="ECO:0007669"/>
    <property type="project" value="TreeGrafter"/>
</dbReference>
<feature type="binding site" evidence="12">
    <location>
        <position position="224"/>
    </location>
    <ligand>
        <name>Mn(2+)</name>
        <dbReference type="ChEBI" id="CHEBI:29035"/>
    </ligand>
</feature>
<dbReference type="Pfam" id="PF02670">
    <property type="entry name" value="DXP_reductoisom"/>
    <property type="match status" value="1"/>
</dbReference>
<dbReference type="UniPathway" id="UPA00056">
    <property type="reaction ID" value="UER00092"/>
</dbReference>
<evidence type="ECO:0000256" key="10">
    <source>
        <dbReference type="ARBA" id="ARBA00048543"/>
    </source>
</evidence>
<feature type="binding site" evidence="12">
    <location>
        <position position="126"/>
    </location>
    <ligand>
        <name>1-deoxy-D-xylulose 5-phosphate</name>
        <dbReference type="ChEBI" id="CHEBI:57792"/>
    </ligand>
</feature>
<gene>
    <name evidence="12 16" type="primary">dxr</name>
    <name evidence="16" type="ORF">LMG29739_04465</name>
</gene>
<evidence type="ECO:0000259" key="15">
    <source>
        <dbReference type="Pfam" id="PF13288"/>
    </source>
</evidence>
<organism evidence="16 17">
    <name type="scientific">Paraburkholderia solisilvae</name>
    <dbReference type="NCBI Taxonomy" id="624376"/>
    <lineage>
        <taxon>Bacteria</taxon>
        <taxon>Pseudomonadati</taxon>
        <taxon>Pseudomonadota</taxon>
        <taxon>Betaproteobacteria</taxon>
        <taxon>Burkholderiales</taxon>
        <taxon>Burkholderiaceae</taxon>
        <taxon>Paraburkholderia</taxon>
    </lineage>
</organism>
<dbReference type="Pfam" id="PF08436">
    <property type="entry name" value="DXP_redisom_C"/>
    <property type="match status" value="1"/>
</dbReference>
<evidence type="ECO:0000256" key="1">
    <source>
        <dbReference type="ARBA" id="ARBA00001941"/>
    </source>
</evidence>
<dbReference type="InterPro" id="IPR036169">
    <property type="entry name" value="DXPR_C_sf"/>
</dbReference>
<feature type="binding site" evidence="12">
    <location>
        <position position="38"/>
    </location>
    <ligand>
        <name>NADPH</name>
        <dbReference type="ChEBI" id="CHEBI:57783"/>
    </ligand>
</feature>
<feature type="domain" description="1-deoxy-D-xylulose 5-phosphate reductoisomerase C-terminal" evidence="14">
    <location>
        <begin position="147"/>
        <end position="232"/>
    </location>
</feature>
<feature type="binding site" evidence="12">
    <location>
        <position position="14"/>
    </location>
    <ligand>
        <name>NADPH</name>
        <dbReference type="ChEBI" id="CHEBI:57783"/>
    </ligand>
</feature>
<dbReference type="PIRSF" id="PIRSF006205">
    <property type="entry name" value="Dxp_reductismrs"/>
    <property type="match status" value="1"/>
</dbReference>
<dbReference type="HAMAP" id="MF_00183">
    <property type="entry name" value="DXP_reductoisom"/>
    <property type="match status" value="1"/>
</dbReference>
<evidence type="ECO:0000256" key="7">
    <source>
        <dbReference type="ARBA" id="ARBA00023002"/>
    </source>
</evidence>
<feature type="binding site" evidence="12">
    <location>
        <position position="152"/>
    </location>
    <ligand>
        <name>1-deoxy-D-xylulose 5-phosphate</name>
        <dbReference type="ChEBI" id="CHEBI:57792"/>
    </ligand>
</feature>
<feature type="binding site" evidence="12">
    <location>
        <position position="151"/>
    </location>
    <ligand>
        <name>Mn(2+)</name>
        <dbReference type="ChEBI" id="CHEBI:29035"/>
    </ligand>
</feature>
<evidence type="ECO:0000256" key="4">
    <source>
        <dbReference type="ARBA" id="ARBA00012366"/>
    </source>
</evidence>
<dbReference type="SUPFAM" id="SSF51735">
    <property type="entry name" value="NAD(P)-binding Rossmann-fold domains"/>
    <property type="match status" value="1"/>
</dbReference>
<feature type="binding site" evidence="12">
    <location>
        <position position="224"/>
    </location>
    <ligand>
        <name>1-deoxy-D-xylulose 5-phosphate</name>
        <dbReference type="ChEBI" id="CHEBI:57792"/>
    </ligand>
</feature>
<feature type="domain" description="1-deoxy-D-xylulose 5-phosphate reductoisomerase N-terminal" evidence="13">
    <location>
        <begin position="5"/>
        <end position="133"/>
    </location>
</feature>
<evidence type="ECO:0000256" key="12">
    <source>
        <dbReference type="HAMAP-Rule" id="MF_00183"/>
    </source>
</evidence>
<evidence type="ECO:0000313" key="17">
    <source>
        <dbReference type="Proteomes" id="UP000494329"/>
    </source>
</evidence>
<feature type="binding site" evidence="12">
    <location>
        <position position="179"/>
    </location>
    <ligand>
        <name>1-deoxy-D-xylulose 5-phosphate</name>
        <dbReference type="ChEBI" id="CHEBI:57792"/>
    </ligand>
</feature>
<dbReference type="PANTHER" id="PTHR30525:SF0">
    <property type="entry name" value="1-DEOXY-D-XYLULOSE 5-PHOSPHATE REDUCTOISOMERASE, CHLOROPLASTIC"/>
    <property type="match status" value="1"/>
</dbReference>
<comment type="pathway">
    <text evidence="2 12">Isoprenoid biosynthesis; isopentenyl diphosphate biosynthesis via DXP pathway; isopentenyl diphosphate from 1-deoxy-D-xylulose 5-phosphate: step 1/6.</text>
</comment>
<feature type="binding site" evidence="12">
    <location>
        <position position="202"/>
    </location>
    <ligand>
        <name>1-deoxy-D-xylulose 5-phosphate</name>
        <dbReference type="ChEBI" id="CHEBI:57792"/>
    </ligand>
</feature>
<evidence type="ECO:0000256" key="3">
    <source>
        <dbReference type="ARBA" id="ARBA00006825"/>
    </source>
</evidence>
<dbReference type="Pfam" id="PF13288">
    <property type="entry name" value="DXPR_C"/>
    <property type="match status" value="1"/>
</dbReference>
<comment type="catalytic activity">
    <reaction evidence="10">
        <text>2-C-methyl-D-erythritol 4-phosphate + NADP(+) = 1-deoxy-D-xylulose 5-phosphate + NADPH + H(+)</text>
        <dbReference type="Rhea" id="RHEA:13717"/>
        <dbReference type="ChEBI" id="CHEBI:15378"/>
        <dbReference type="ChEBI" id="CHEBI:57783"/>
        <dbReference type="ChEBI" id="CHEBI:57792"/>
        <dbReference type="ChEBI" id="CHEBI:58262"/>
        <dbReference type="ChEBI" id="CHEBI:58349"/>
        <dbReference type="EC" id="1.1.1.267"/>
    </reaction>
    <physiologicalReaction direction="right-to-left" evidence="10">
        <dbReference type="Rhea" id="RHEA:13719"/>
    </physiologicalReaction>
</comment>
<dbReference type="EMBL" id="CADIKF010000040">
    <property type="protein sequence ID" value="CAB3764922.1"/>
    <property type="molecule type" value="Genomic_DNA"/>
</dbReference>
<feature type="binding site" evidence="12">
    <location>
        <position position="221"/>
    </location>
    <ligand>
        <name>1-deoxy-D-xylulose 5-phosphate</name>
        <dbReference type="ChEBI" id="CHEBI:57792"/>
    </ligand>
</feature>
<proteinExistence type="inferred from homology"/>
<keyword evidence="8 12" id="KW-0464">Manganese</keyword>
<keyword evidence="17" id="KW-1185">Reference proteome</keyword>
<feature type="binding site" evidence="12">
    <location>
        <position position="127"/>
    </location>
    <ligand>
        <name>NADPH</name>
        <dbReference type="ChEBI" id="CHEBI:57783"/>
    </ligand>
</feature>
<dbReference type="RefSeq" id="WP_175113272.1">
    <property type="nucleotide sequence ID" value="NZ_CADIKF010000040.1"/>
</dbReference>
<keyword evidence="16" id="KW-0413">Isomerase</keyword>
<evidence type="ECO:0000256" key="6">
    <source>
        <dbReference type="ARBA" id="ARBA00022857"/>
    </source>
</evidence>
<evidence type="ECO:0000259" key="13">
    <source>
        <dbReference type="Pfam" id="PF02670"/>
    </source>
</evidence>
<evidence type="ECO:0000256" key="9">
    <source>
        <dbReference type="ARBA" id="ARBA00023229"/>
    </source>
</evidence>
<reference evidence="16 17" key="1">
    <citation type="submission" date="2020-04" db="EMBL/GenBank/DDBJ databases">
        <authorList>
            <person name="De Canck E."/>
        </authorList>
    </citation>
    <scope>NUCLEOTIDE SEQUENCE [LARGE SCALE GENOMIC DNA]</scope>
    <source>
        <strain evidence="16 17">LMG 29739</strain>
    </source>
</reference>
<dbReference type="GO" id="GO:0051484">
    <property type="term" value="P:isopentenyl diphosphate biosynthetic process, methylerythritol 4-phosphate pathway involved in terpenoid biosynthetic process"/>
    <property type="evidence" value="ECO:0007669"/>
    <property type="project" value="UniProtKB-ARBA"/>
</dbReference>
<dbReference type="NCBIfam" id="NF009114">
    <property type="entry name" value="PRK12464.1"/>
    <property type="match status" value="1"/>
</dbReference>
<comment type="similarity">
    <text evidence="3 12">Belongs to the DXR family.</text>
</comment>
<feature type="binding site" evidence="12">
    <location>
        <position position="13"/>
    </location>
    <ligand>
        <name>NADPH</name>
        <dbReference type="ChEBI" id="CHEBI:57783"/>
    </ligand>
</feature>
<dbReference type="EC" id="1.1.1.267" evidence="4 12"/>
<evidence type="ECO:0000256" key="5">
    <source>
        <dbReference type="ARBA" id="ARBA00022723"/>
    </source>
</evidence>
<dbReference type="InterPro" id="IPR003821">
    <property type="entry name" value="DXP_reductoisomerase"/>
</dbReference>
<evidence type="ECO:0000259" key="14">
    <source>
        <dbReference type="Pfam" id="PF08436"/>
    </source>
</evidence>
<comment type="caution">
    <text evidence="12">Lacks conserved residue(s) required for the propagation of feature annotation.</text>
</comment>
<feature type="binding site" evidence="12">
    <location>
        <position position="208"/>
    </location>
    <ligand>
        <name>NADPH</name>
        <dbReference type="ChEBI" id="CHEBI:57783"/>
    </ligand>
</feature>
<evidence type="ECO:0000256" key="2">
    <source>
        <dbReference type="ARBA" id="ARBA00005094"/>
    </source>
</evidence>
<keyword evidence="9 12" id="KW-0414">Isoprene biosynthesis</keyword>
<evidence type="ECO:0000256" key="11">
    <source>
        <dbReference type="ARBA" id="ARBA00071224"/>
    </source>
</evidence>
<sequence length="401" mass="42065">MKKRLTLLGSTGSIGDSTLDVVARHPERFSVYALSAHRNGDKLADQCLRFQPEVAVVGDAATAQQVADKLRAAGCKTEVLHGPQALVDVSASDGCDTVVAAIVGAAGLAPSLAAARAGKRILLANKEALVMSGAIFMNAVRDHGAILLPVDSEHNAIFQCLPREAALHGGVSKIILTASGGPFRTREPASLADVTPEEACKHPNWVMGRKISVDSATMMNKGLEVIEAHWLFGLAGDRIDVLIHPQSVIHSLVSYADGSVLAQLGNPDMRTPIAHALAFPERVDSGVAQLDLAQIASLSFEKPDYTRFPCLALAMKALAAGGVASAALNAANEVAVDAFLARRIRFTAIAQIVDAVLNALPNRDAASLDDVIEADAAARRAAASIVDRLPAQAQRAERAIQ</sequence>
<dbReference type="AlphaFoldDB" id="A0A6J5EI57"/>
<dbReference type="PANTHER" id="PTHR30525">
    <property type="entry name" value="1-DEOXY-D-XYLULOSE 5-PHOSPHATE REDUCTOISOMERASE"/>
    <property type="match status" value="1"/>
</dbReference>
<comment type="cofactor">
    <cofactor evidence="1">
        <name>Co(2+)</name>
        <dbReference type="ChEBI" id="CHEBI:48828"/>
    </cofactor>
</comment>
<comment type="function">
    <text evidence="12">Catalyzes the NADPH-dependent rearrangement and reduction of 1-deoxy-D-xylulose-5-phosphate (DXP) to 2-C-methyl-D-erythritol 4-phosphate (MEP).</text>
</comment>
<dbReference type="NCBIfam" id="TIGR00243">
    <property type="entry name" value="Dxr"/>
    <property type="match status" value="1"/>
</dbReference>
<dbReference type="NCBIfam" id="NF003938">
    <property type="entry name" value="PRK05447.1-1"/>
    <property type="match status" value="1"/>
</dbReference>
<dbReference type="FunFam" id="3.40.50.720:FF:000045">
    <property type="entry name" value="1-deoxy-D-xylulose 5-phosphate reductoisomerase"/>
    <property type="match status" value="1"/>
</dbReference>
<feature type="binding site" evidence="12">
    <location>
        <position position="153"/>
    </location>
    <ligand>
        <name>1-deoxy-D-xylulose 5-phosphate</name>
        <dbReference type="ChEBI" id="CHEBI:57792"/>
    </ligand>
</feature>